<feature type="compositionally biased region" description="Polar residues" evidence="2">
    <location>
        <begin position="398"/>
        <end position="428"/>
    </location>
</feature>
<evidence type="ECO:0000256" key="2">
    <source>
        <dbReference type="SAM" id="MobiDB-lite"/>
    </source>
</evidence>
<feature type="compositionally biased region" description="Basic and acidic residues" evidence="2">
    <location>
        <begin position="477"/>
        <end position="486"/>
    </location>
</feature>
<dbReference type="CDD" id="cd23954">
    <property type="entry name" value="AMO1_CTD"/>
    <property type="match status" value="1"/>
</dbReference>
<organism evidence="4 5">
    <name type="scientific">Exophiala viscosa</name>
    <dbReference type="NCBI Taxonomy" id="2486360"/>
    <lineage>
        <taxon>Eukaryota</taxon>
        <taxon>Fungi</taxon>
        <taxon>Dikarya</taxon>
        <taxon>Ascomycota</taxon>
        <taxon>Pezizomycotina</taxon>
        <taxon>Eurotiomycetes</taxon>
        <taxon>Chaetothyriomycetidae</taxon>
        <taxon>Chaetothyriales</taxon>
        <taxon>Herpotrichiellaceae</taxon>
        <taxon>Exophiala</taxon>
    </lineage>
</organism>
<accession>A0AAN6DPF4</accession>
<feature type="compositionally biased region" description="Polar residues" evidence="2">
    <location>
        <begin position="358"/>
        <end position="387"/>
    </location>
</feature>
<dbReference type="GO" id="GO:0005634">
    <property type="term" value="C:nucleus"/>
    <property type="evidence" value="ECO:0007669"/>
    <property type="project" value="TreeGrafter"/>
</dbReference>
<feature type="region of interest" description="Disordered" evidence="2">
    <location>
        <begin position="14"/>
        <end position="50"/>
    </location>
</feature>
<feature type="region of interest" description="Disordered" evidence="2">
    <location>
        <begin position="177"/>
        <end position="522"/>
    </location>
</feature>
<keyword evidence="1" id="KW-0479">Metal-binding</keyword>
<name>A0AAN6DPF4_9EURO</name>
<sequence>MVGNCKFGVNCRNEHPGTSYNNQQNRFGALSSGGGNRFSNNSNSRQDPWRINSADITNDLVDGKGRPKWILSSYGPGRDPPASLLEDTEYSSEEVRVRFYELASQGKQADADNEAIALWSKADQETKQIASNVNDVTKFMEEAEKKHPNRFDMIQMDGTKTRDEFVKTLSAAAGSGFGQTSIPNPFATASTPAFGQQDQPAGIGSAAFGKPTFGQSSFGNGGGFGQSPSGSGFGQAASGGTFGKDASSTPAFGQTAFGQPSQPASTFGQPSQPASTFGQPSQPASTFGQPSQPASTFGQPSQPAATFGQPSQPSAGFGQPSQPSSAFGQPAFGSSGFGANAAAKNPFAPASASGGLGQASTTFGQPSQPSTTFGQPSQPTSTFGQPSQPTPAFGQASAPASTGFSQPASTFGQPSQPTSAFGQPGLSNASPFAASPSPGLGQPSQPTFGQTGFGSGSSATPAFGQPSAPVNPFGVKPADDQVKEVAMETTSPASSRPVSRANPFGTAPAQPVSQPAPPTAQPAVANPIINTSSTPHPLTSQPPHAMHYTQSLPLQPTQKNASGQVSSYRGQRVQYFDGVPCYNRPDGKGWEKIWFPDAGATPDVVALNREDKLGDTQGTVEEYTDEIKERYQHLFQQGRFKDARIPLVPPMREWGVYDF</sequence>
<feature type="compositionally biased region" description="Low complexity" evidence="2">
    <location>
        <begin position="331"/>
        <end position="353"/>
    </location>
</feature>
<protein>
    <recommendedName>
        <fullName evidence="3">C3H1-type domain-containing protein</fullName>
    </recommendedName>
</protein>
<evidence type="ECO:0000313" key="5">
    <source>
        <dbReference type="Proteomes" id="UP001203852"/>
    </source>
</evidence>
<evidence type="ECO:0000256" key="1">
    <source>
        <dbReference type="PROSITE-ProRule" id="PRU00723"/>
    </source>
</evidence>
<feature type="compositionally biased region" description="Low complexity" evidence="2">
    <location>
        <begin position="226"/>
        <end position="239"/>
    </location>
</feature>
<dbReference type="GO" id="GO:0008270">
    <property type="term" value="F:zinc ion binding"/>
    <property type="evidence" value="ECO:0007669"/>
    <property type="project" value="UniProtKB-KW"/>
</dbReference>
<feature type="domain" description="C3H1-type" evidence="3">
    <location>
        <begin position="1"/>
        <end position="18"/>
    </location>
</feature>
<keyword evidence="1" id="KW-0862">Zinc</keyword>
<dbReference type="Proteomes" id="UP001203852">
    <property type="component" value="Unassembled WGS sequence"/>
</dbReference>
<feature type="compositionally biased region" description="Polar residues" evidence="2">
    <location>
        <begin position="16"/>
        <end position="26"/>
    </location>
</feature>
<dbReference type="PANTHER" id="PTHR21099:SF2">
    <property type="entry name" value="SI:CH211-113E8.11"/>
    <property type="match status" value="1"/>
</dbReference>
<proteinExistence type="predicted"/>
<feature type="compositionally biased region" description="Low complexity" evidence="2">
    <location>
        <begin position="429"/>
        <end position="450"/>
    </location>
</feature>
<feature type="compositionally biased region" description="Polar residues" evidence="2">
    <location>
        <begin position="488"/>
        <end position="497"/>
    </location>
</feature>
<gene>
    <name evidence="4" type="ORF">EDD36DRAFT_422640</name>
</gene>
<feature type="compositionally biased region" description="Polar residues" evidence="2">
    <location>
        <begin position="246"/>
        <end position="327"/>
    </location>
</feature>
<dbReference type="PROSITE" id="PS50103">
    <property type="entry name" value="ZF_C3H1"/>
    <property type="match status" value="1"/>
</dbReference>
<dbReference type="EMBL" id="MU404361">
    <property type="protein sequence ID" value="KAI1608929.1"/>
    <property type="molecule type" value="Genomic_DNA"/>
</dbReference>
<feature type="zinc finger region" description="C3H1-type" evidence="1">
    <location>
        <begin position="1"/>
        <end position="18"/>
    </location>
</feature>
<dbReference type="InterPro" id="IPR000571">
    <property type="entry name" value="Znf_CCCH"/>
</dbReference>
<feature type="compositionally biased region" description="Polar residues" evidence="2">
    <location>
        <begin position="178"/>
        <end position="199"/>
    </location>
</feature>
<keyword evidence="1" id="KW-0863">Zinc-finger</keyword>
<evidence type="ECO:0000313" key="4">
    <source>
        <dbReference type="EMBL" id="KAI1608929.1"/>
    </source>
</evidence>
<comment type="caution">
    <text evidence="4">The sequence shown here is derived from an EMBL/GenBank/DDBJ whole genome shotgun (WGS) entry which is preliminary data.</text>
</comment>
<dbReference type="AlphaFoldDB" id="A0AAN6DPF4"/>
<reference evidence="4" key="1">
    <citation type="journal article" date="2022" name="bioRxiv">
        <title>Deciphering the potential niche of two novel black yeast fungi from a biological soil crust based on their genomes, phenotypes, and melanin regulation.</title>
        <authorList>
            <consortium name="DOE Joint Genome Institute"/>
            <person name="Carr E.C."/>
            <person name="Barton Q."/>
            <person name="Grambo S."/>
            <person name="Sullivan M."/>
            <person name="Renfro C.M."/>
            <person name="Kuo A."/>
            <person name="Pangilinan J."/>
            <person name="Lipzen A."/>
            <person name="Keymanesh K."/>
            <person name="Savage E."/>
            <person name="Barry K."/>
            <person name="Grigoriev I.V."/>
            <person name="Riekhof W.R."/>
            <person name="Harris S.S."/>
        </authorList>
    </citation>
    <scope>NUCLEOTIDE SEQUENCE</scope>
    <source>
        <strain evidence="4">JF 03-4F</strain>
    </source>
</reference>
<keyword evidence="5" id="KW-1185">Reference proteome</keyword>
<evidence type="ECO:0000259" key="3">
    <source>
        <dbReference type="PROSITE" id="PS50103"/>
    </source>
</evidence>
<dbReference type="PANTHER" id="PTHR21099">
    <property type="entry name" value="RAD201"/>
    <property type="match status" value="1"/>
</dbReference>